<gene>
    <name evidence="1" type="ORF">DVR09_16225</name>
</gene>
<proteinExistence type="predicted"/>
<geneLocation type="plasmid" evidence="1 2">
    <name>unnamed</name>
</geneLocation>
<keyword evidence="1" id="KW-0614">Plasmid</keyword>
<dbReference type="KEGG" id="err:DVR09_16225"/>
<reference evidence="1 2" key="1">
    <citation type="submission" date="2018-07" db="EMBL/GenBank/DDBJ databases">
        <title>Genome sequence of Erythrobacter strain YH-07, an antagonistic bacterium isolated from Yellow Sea.</title>
        <authorList>
            <person name="Tang T."/>
            <person name="Liu Q."/>
            <person name="Sun X."/>
        </authorList>
    </citation>
    <scope>NUCLEOTIDE SEQUENCE [LARGE SCALE GENOMIC DNA]</scope>
    <source>
        <strain evidence="1 2">YH-07</strain>
        <plasmid evidence="1 2">unnamed</plasmid>
    </source>
</reference>
<protein>
    <submittedName>
        <fullName evidence="1">Uncharacterized protein</fullName>
    </submittedName>
</protein>
<name>A0A345YJ97_9SPHN</name>
<evidence type="ECO:0000313" key="2">
    <source>
        <dbReference type="Proteomes" id="UP000254508"/>
    </source>
</evidence>
<organism evidence="1 2">
    <name type="scientific">Erythrobacter aureus</name>
    <dbReference type="NCBI Taxonomy" id="2182384"/>
    <lineage>
        <taxon>Bacteria</taxon>
        <taxon>Pseudomonadati</taxon>
        <taxon>Pseudomonadota</taxon>
        <taxon>Alphaproteobacteria</taxon>
        <taxon>Sphingomonadales</taxon>
        <taxon>Erythrobacteraceae</taxon>
        <taxon>Erythrobacter/Porphyrobacter group</taxon>
        <taxon>Erythrobacter</taxon>
    </lineage>
</organism>
<dbReference type="Proteomes" id="UP000254508">
    <property type="component" value="Plasmid unnamed"/>
</dbReference>
<sequence length="61" mass="6407">MPLAAAPPSPKITVHTVLAAGCNLEPIECIHCGDDENVTFNQGIGDAHCATCGEWQLEDSD</sequence>
<keyword evidence="2" id="KW-1185">Reference proteome</keyword>
<dbReference type="EMBL" id="CP031358">
    <property type="protein sequence ID" value="AXK43999.1"/>
    <property type="molecule type" value="Genomic_DNA"/>
</dbReference>
<dbReference type="AlphaFoldDB" id="A0A345YJ97"/>
<evidence type="ECO:0000313" key="1">
    <source>
        <dbReference type="EMBL" id="AXK43999.1"/>
    </source>
</evidence>
<accession>A0A345YJ97</accession>